<keyword evidence="1" id="KW-0732">Signal</keyword>
<evidence type="ECO:0000313" key="2">
    <source>
        <dbReference type="EMBL" id="KAJ8402432.1"/>
    </source>
</evidence>
<dbReference type="Pfam" id="PF14565">
    <property type="entry name" value="IL22"/>
    <property type="match status" value="1"/>
</dbReference>
<gene>
    <name evidence="2" type="ORF">AAFF_G00369210</name>
</gene>
<keyword evidence="3" id="KW-1185">Reference proteome</keyword>
<name>A0AAD7WMK7_9TELE</name>
<feature type="signal peptide" evidence="1">
    <location>
        <begin position="1"/>
        <end position="21"/>
    </location>
</feature>
<evidence type="ECO:0000256" key="1">
    <source>
        <dbReference type="SAM" id="SignalP"/>
    </source>
</evidence>
<dbReference type="GO" id="GO:0005576">
    <property type="term" value="C:extracellular region"/>
    <property type="evidence" value="ECO:0007669"/>
    <property type="project" value="InterPro"/>
</dbReference>
<dbReference type="PANTHER" id="PTHR48488:SF1">
    <property type="entry name" value="INTERLEUKIN-22"/>
    <property type="match status" value="1"/>
</dbReference>
<organism evidence="2 3">
    <name type="scientific">Aldrovandia affinis</name>
    <dbReference type="NCBI Taxonomy" id="143900"/>
    <lineage>
        <taxon>Eukaryota</taxon>
        <taxon>Metazoa</taxon>
        <taxon>Chordata</taxon>
        <taxon>Craniata</taxon>
        <taxon>Vertebrata</taxon>
        <taxon>Euteleostomi</taxon>
        <taxon>Actinopterygii</taxon>
        <taxon>Neopterygii</taxon>
        <taxon>Teleostei</taxon>
        <taxon>Notacanthiformes</taxon>
        <taxon>Halosauridae</taxon>
        <taxon>Aldrovandia</taxon>
    </lineage>
</organism>
<sequence length="169" mass="19480">MKWTVLVAVMVLCCLQQDASAGVIKQHPKIRYARSAPLRNIHTHKHVKVLAEHAQNLDNDTDTRLMPPANHSENQTNLYICCLHANILDFYLWNILTTTEIYPHLTSVRVNLHRVSRDLKGRGCPIKHVDDHGHSKRFKEVFLKMGKKGENKAIGEIDILFDYLSRYCI</sequence>
<feature type="chain" id="PRO_5041941163" description="Interleukin-22" evidence="1">
    <location>
        <begin position="22"/>
        <end position="169"/>
    </location>
</feature>
<dbReference type="Gene3D" id="1.20.1250.10">
    <property type="match status" value="1"/>
</dbReference>
<dbReference type="PANTHER" id="PTHR48488">
    <property type="entry name" value="INTERLEUKIN-22"/>
    <property type="match status" value="1"/>
</dbReference>
<proteinExistence type="predicted"/>
<dbReference type="AlphaFoldDB" id="A0AAD7WMK7"/>
<reference evidence="2" key="1">
    <citation type="journal article" date="2023" name="Science">
        <title>Genome structures resolve the early diversification of teleost fishes.</title>
        <authorList>
            <person name="Parey E."/>
            <person name="Louis A."/>
            <person name="Montfort J."/>
            <person name="Bouchez O."/>
            <person name="Roques C."/>
            <person name="Iampietro C."/>
            <person name="Lluch J."/>
            <person name="Castinel A."/>
            <person name="Donnadieu C."/>
            <person name="Desvignes T."/>
            <person name="Floi Bucao C."/>
            <person name="Jouanno E."/>
            <person name="Wen M."/>
            <person name="Mejri S."/>
            <person name="Dirks R."/>
            <person name="Jansen H."/>
            <person name="Henkel C."/>
            <person name="Chen W.J."/>
            <person name="Zahm M."/>
            <person name="Cabau C."/>
            <person name="Klopp C."/>
            <person name="Thompson A.W."/>
            <person name="Robinson-Rechavi M."/>
            <person name="Braasch I."/>
            <person name="Lecointre G."/>
            <person name="Bobe J."/>
            <person name="Postlethwait J.H."/>
            <person name="Berthelot C."/>
            <person name="Roest Crollius H."/>
            <person name="Guiguen Y."/>
        </authorList>
    </citation>
    <scope>NUCLEOTIDE SEQUENCE</scope>
    <source>
        <strain evidence="2">NC1722</strain>
    </source>
</reference>
<dbReference type="EMBL" id="JAINUG010000064">
    <property type="protein sequence ID" value="KAJ8402432.1"/>
    <property type="molecule type" value="Genomic_DNA"/>
</dbReference>
<comment type="caution">
    <text evidence="2">The sequence shown here is derived from an EMBL/GenBank/DDBJ whole genome shotgun (WGS) entry which is preliminary data.</text>
</comment>
<evidence type="ECO:0008006" key="4">
    <source>
        <dbReference type="Google" id="ProtNLM"/>
    </source>
</evidence>
<dbReference type="PRINTS" id="PR01936">
    <property type="entry name" value="INTRLEUKIN22"/>
</dbReference>
<evidence type="ECO:0000313" key="3">
    <source>
        <dbReference type="Proteomes" id="UP001221898"/>
    </source>
</evidence>
<protein>
    <recommendedName>
        <fullName evidence="4">Interleukin-22</fullName>
    </recommendedName>
</protein>
<dbReference type="InterPro" id="IPR020453">
    <property type="entry name" value="IL-22"/>
</dbReference>
<dbReference type="Proteomes" id="UP001221898">
    <property type="component" value="Unassembled WGS sequence"/>
</dbReference>
<dbReference type="InterPro" id="IPR009079">
    <property type="entry name" value="4_helix_cytokine-like_core"/>
</dbReference>
<dbReference type="SUPFAM" id="SSF47266">
    <property type="entry name" value="4-helical cytokines"/>
    <property type="match status" value="1"/>
</dbReference>
<accession>A0AAD7WMK7</accession>